<dbReference type="OrthoDB" id="9947296at2"/>
<keyword evidence="1" id="KW-0472">Membrane</keyword>
<dbReference type="RefSeq" id="WP_116008858.1">
    <property type="nucleotide sequence ID" value="NZ_QUOU01000001.1"/>
</dbReference>
<evidence type="ECO:0000313" key="2">
    <source>
        <dbReference type="EMBL" id="REL27791.1"/>
    </source>
</evidence>
<evidence type="ECO:0000313" key="3">
    <source>
        <dbReference type="Proteomes" id="UP000256478"/>
    </source>
</evidence>
<sequence>MQPTDPNLSLIAIYALTLVLIVALLISAIAAIVAIKNAPEAASKSLKEFFNGGNSLKILTVFAILVTAAYLALAGQLSEAAIALLSSIAGYVLGSLKNDS</sequence>
<dbReference type="EMBL" id="QUOU01000001">
    <property type="protein sequence ID" value="REL27791.1"/>
    <property type="molecule type" value="Genomic_DNA"/>
</dbReference>
<keyword evidence="1" id="KW-1133">Transmembrane helix</keyword>
<organism evidence="2 3">
    <name type="scientific">Thalassotalea euphylliae</name>
    <dbReference type="NCBI Taxonomy" id="1655234"/>
    <lineage>
        <taxon>Bacteria</taxon>
        <taxon>Pseudomonadati</taxon>
        <taxon>Pseudomonadota</taxon>
        <taxon>Gammaproteobacteria</taxon>
        <taxon>Alteromonadales</taxon>
        <taxon>Colwelliaceae</taxon>
        <taxon>Thalassotalea</taxon>
    </lineage>
</organism>
<protein>
    <submittedName>
        <fullName evidence="2">Uncharacterized protein</fullName>
    </submittedName>
</protein>
<comment type="caution">
    <text evidence="2">The sequence shown here is derived from an EMBL/GenBank/DDBJ whole genome shotgun (WGS) entry which is preliminary data.</text>
</comment>
<evidence type="ECO:0000256" key="1">
    <source>
        <dbReference type="SAM" id="Phobius"/>
    </source>
</evidence>
<dbReference type="Proteomes" id="UP000256478">
    <property type="component" value="Unassembled WGS sequence"/>
</dbReference>
<gene>
    <name evidence="2" type="ORF">DXX93_15310</name>
</gene>
<dbReference type="AlphaFoldDB" id="A0A3E0TSZ0"/>
<proteinExistence type="predicted"/>
<feature type="transmembrane region" description="Helical" evidence="1">
    <location>
        <begin position="12"/>
        <end position="35"/>
    </location>
</feature>
<accession>A0A3E0TSZ0</accession>
<feature type="transmembrane region" description="Helical" evidence="1">
    <location>
        <begin position="56"/>
        <end position="74"/>
    </location>
</feature>
<name>A0A3E0TSZ0_9GAMM</name>
<reference evidence="2 3" key="1">
    <citation type="submission" date="2018-08" db="EMBL/GenBank/DDBJ databases">
        <title>Thalassotalea euphylliae genome.</title>
        <authorList>
            <person name="Summers S."/>
            <person name="Rice S.A."/>
            <person name="Freckelton M.L."/>
            <person name="Nedved B.T."/>
            <person name="Hadfield M.G."/>
        </authorList>
    </citation>
    <scope>NUCLEOTIDE SEQUENCE [LARGE SCALE GENOMIC DNA]</scope>
    <source>
        <strain evidence="2 3">H1</strain>
    </source>
</reference>
<keyword evidence="1" id="KW-0812">Transmembrane</keyword>